<keyword evidence="1" id="KW-0833">Ubl conjugation pathway</keyword>
<sequence>MNSDPGLRRRLLQDIAELQTKPYPNITLHVQDEDLSEACLILTPDGWRPLHLTVQATYQYPLKPPTVRMDSKIAHPNVFETYICASILNTTEGYTPAYTLKGIAIQLLSFFGSDSVQQSYGDIVDLGSYRERSKAETDTFKCRKCRFGHGAARPSPSQAMQNLVQAISAPSFDDSPAASADNCCIDQLPDEVLLQIIDSLDFEELTKFARSWNRLSRLIADFNVIRTRELQCFVLKENFLNQKLGVGVHVAGQGRGRLESEFDLLSKKAYRDYKIRLSVHGMDFEHWLPLPISQGHWRRVRGDADDALSKLSTAARLGDNASVLYAFMNDIVARLNADLELGKGSYRANKSSLRHASEKAIESYIHLFHLLICLATAPAGQSIVADANRMINTFMSGRTSKTDIPNLGNLLIALLISDIEPTEALMKAIVTEAITRNVVWLLDHRGAGMAELGYLEKDDVSHYRLKKTFEGSRVSYRILMFSQLFRRTARPSPAETIPAGSPEVPRNKKSLAQIRDELFSRHGSPPAGSAAHLAAEVRRLQQVDDFPSFLREMGVPIPSPSVFTSVLRDTMKASFAKGYHKWGAAPNVLARVRLQKDDSIDYDKVLADIQDQGLQVIPLERSTKHYASYEFQFFPKRQKHTRRGYS</sequence>
<reference evidence="4" key="2">
    <citation type="submission" date="2023-06" db="EMBL/GenBank/DDBJ databases">
        <authorList>
            <consortium name="Lawrence Berkeley National Laboratory"/>
            <person name="Haridas S."/>
            <person name="Hensen N."/>
            <person name="Bonometti L."/>
            <person name="Westerberg I."/>
            <person name="Brannstrom I.O."/>
            <person name="Guillou S."/>
            <person name="Cros-Aarteil S."/>
            <person name="Calhoun S."/>
            <person name="Kuo A."/>
            <person name="Mondo S."/>
            <person name="Pangilinan J."/>
            <person name="Riley R."/>
            <person name="Labutti K."/>
            <person name="Andreopoulos B."/>
            <person name="Lipzen A."/>
            <person name="Chen C."/>
            <person name="Yanf M."/>
            <person name="Daum C."/>
            <person name="Ng V."/>
            <person name="Clum A."/>
            <person name="Steindorff A."/>
            <person name="Ohm R."/>
            <person name="Martin F."/>
            <person name="Silar P."/>
            <person name="Natvig D."/>
            <person name="Lalanne C."/>
            <person name="Gautier V."/>
            <person name="Ament-Velasquez S.L."/>
            <person name="Kruys A."/>
            <person name="Hutchinson M.I."/>
            <person name="Powell A.J."/>
            <person name="Barry K."/>
            <person name="Miller A.N."/>
            <person name="Grigoriev I.V."/>
            <person name="Debuchy R."/>
            <person name="Gladieux P."/>
            <person name="Thoren M.H."/>
            <person name="Johannesson H."/>
        </authorList>
    </citation>
    <scope>NUCLEOTIDE SEQUENCE</scope>
    <source>
        <strain evidence="4">CBS 118394</strain>
    </source>
</reference>
<protein>
    <recommendedName>
        <fullName evidence="6">UBC core domain-containing protein</fullName>
    </recommendedName>
</protein>
<dbReference type="InterPro" id="IPR001810">
    <property type="entry name" value="F-box_dom"/>
</dbReference>
<dbReference type="InterPro" id="IPR036047">
    <property type="entry name" value="F-box-like_dom_sf"/>
</dbReference>
<dbReference type="SUPFAM" id="SSF81383">
    <property type="entry name" value="F-box domain"/>
    <property type="match status" value="1"/>
</dbReference>
<dbReference type="PANTHER" id="PTHR24067">
    <property type="entry name" value="UBIQUITIN-CONJUGATING ENZYME E2"/>
    <property type="match status" value="1"/>
</dbReference>
<dbReference type="InterPro" id="IPR016135">
    <property type="entry name" value="UBQ-conjugating_enzyme/RWD"/>
</dbReference>
<dbReference type="CDD" id="cd09917">
    <property type="entry name" value="F-box_SF"/>
    <property type="match status" value="1"/>
</dbReference>
<evidence type="ECO:0000259" key="3">
    <source>
        <dbReference type="PROSITE" id="PS50181"/>
    </source>
</evidence>
<evidence type="ECO:0008006" key="6">
    <source>
        <dbReference type="Google" id="ProtNLM"/>
    </source>
</evidence>
<dbReference type="Pfam" id="PF00179">
    <property type="entry name" value="UQ_con"/>
    <property type="match status" value="1"/>
</dbReference>
<keyword evidence="5" id="KW-1185">Reference proteome</keyword>
<dbReference type="AlphaFoldDB" id="A0AAE0I102"/>
<gene>
    <name evidence="4" type="ORF">B0H66DRAFT_299083</name>
</gene>
<dbReference type="PROSITE" id="PS50127">
    <property type="entry name" value="UBC_2"/>
    <property type="match status" value="1"/>
</dbReference>
<accession>A0AAE0I102</accession>
<dbReference type="InterPro" id="IPR000608">
    <property type="entry name" value="UBC"/>
</dbReference>
<dbReference type="SUPFAM" id="SSF54495">
    <property type="entry name" value="UBC-like"/>
    <property type="match status" value="1"/>
</dbReference>
<reference evidence="4" key="1">
    <citation type="journal article" date="2023" name="Mol. Phylogenet. Evol.">
        <title>Genome-scale phylogeny and comparative genomics of the fungal order Sordariales.</title>
        <authorList>
            <person name="Hensen N."/>
            <person name="Bonometti L."/>
            <person name="Westerberg I."/>
            <person name="Brannstrom I.O."/>
            <person name="Guillou S."/>
            <person name="Cros-Aarteil S."/>
            <person name="Calhoun S."/>
            <person name="Haridas S."/>
            <person name="Kuo A."/>
            <person name="Mondo S."/>
            <person name="Pangilinan J."/>
            <person name="Riley R."/>
            <person name="LaButti K."/>
            <person name="Andreopoulos B."/>
            <person name="Lipzen A."/>
            <person name="Chen C."/>
            <person name="Yan M."/>
            <person name="Daum C."/>
            <person name="Ng V."/>
            <person name="Clum A."/>
            <person name="Steindorff A."/>
            <person name="Ohm R.A."/>
            <person name="Martin F."/>
            <person name="Silar P."/>
            <person name="Natvig D.O."/>
            <person name="Lalanne C."/>
            <person name="Gautier V."/>
            <person name="Ament-Velasquez S.L."/>
            <person name="Kruys A."/>
            <person name="Hutchinson M.I."/>
            <person name="Powell A.J."/>
            <person name="Barry K."/>
            <person name="Miller A.N."/>
            <person name="Grigoriev I.V."/>
            <person name="Debuchy R."/>
            <person name="Gladieux P."/>
            <person name="Hiltunen Thoren M."/>
            <person name="Johannesson H."/>
        </authorList>
    </citation>
    <scope>NUCLEOTIDE SEQUENCE</scope>
    <source>
        <strain evidence="4">CBS 118394</strain>
    </source>
</reference>
<organism evidence="4 5">
    <name type="scientific">Apodospora peruviana</name>
    <dbReference type="NCBI Taxonomy" id="516989"/>
    <lineage>
        <taxon>Eukaryota</taxon>
        <taxon>Fungi</taxon>
        <taxon>Dikarya</taxon>
        <taxon>Ascomycota</taxon>
        <taxon>Pezizomycotina</taxon>
        <taxon>Sordariomycetes</taxon>
        <taxon>Sordariomycetidae</taxon>
        <taxon>Sordariales</taxon>
        <taxon>Lasiosphaeriaceae</taxon>
        <taxon>Apodospora</taxon>
    </lineage>
</organism>
<evidence type="ECO:0000313" key="5">
    <source>
        <dbReference type="Proteomes" id="UP001283341"/>
    </source>
</evidence>
<dbReference type="Proteomes" id="UP001283341">
    <property type="component" value="Unassembled WGS sequence"/>
</dbReference>
<evidence type="ECO:0000259" key="2">
    <source>
        <dbReference type="PROSITE" id="PS50127"/>
    </source>
</evidence>
<evidence type="ECO:0000313" key="4">
    <source>
        <dbReference type="EMBL" id="KAK3316584.1"/>
    </source>
</evidence>
<feature type="domain" description="F-box" evidence="3">
    <location>
        <begin position="182"/>
        <end position="228"/>
    </location>
</feature>
<dbReference type="SMART" id="SM00212">
    <property type="entry name" value="UBCc"/>
    <property type="match status" value="1"/>
</dbReference>
<proteinExistence type="predicted"/>
<comment type="caution">
    <text evidence="4">The sequence shown here is derived from an EMBL/GenBank/DDBJ whole genome shotgun (WGS) entry which is preliminary data.</text>
</comment>
<feature type="domain" description="UBC core" evidence="2">
    <location>
        <begin position="6"/>
        <end position="153"/>
    </location>
</feature>
<dbReference type="Gene3D" id="3.10.110.10">
    <property type="entry name" value="Ubiquitin Conjugating Enzyme"/>
    <property type="match status" value="1"/>
</dbReference>
<dbReference type="PROSITE" id="PS50181">
    <property type="entry name" value="FBOX"/>
    <property type="match status" value="1"/>
</dbReference>
<evidence type="ECO:0000256" key="1">
    <source>
        <dbReference type="ARBA" id="ARBA00022786"/>
    </source>
</evidence>
<dbReference type="InterPro" id="IPR050113">
    <property type="entry name" value="Ub_conjugating_enzyme"/>
</dbReference>
<dbReference type="EMBL" id="JAUEDM010000005">
    <property type="protein sequence ID" value="KAK3316584.1"/>
    <property type="molecule type" value="Genomic_DNA"/>
</dbReference>
<name>A0AAE0I102_9PEZI</name>